<evidence type="ECO:0000313" key="4">
    <source>
        <dbReference type="Proteomes" id="UP000219947"/>
    </source>
</evidence>
<accession>A0A2A8D6T8</accession>
<evidence type="ECO:0000259" key="1">
    <source>
        <dbReference type="Pfam" id="PF24254"/>
    </source>
</evidence>
<reference evidence="3" key="1">
    <citation type="submission" date="2017-10" db="EMBL/GenBank/DDBJ databases">
        <title>Kefir isolates.</title>
        <authorList>
            <person name="Kim Y."/>
            <person name="Blasche S."/>
        </authorList>
    </citation>
    <scope>NUCLEOTIDE SEQUENCE [LARGE SCALE GENOMIC DNA]</scope>
    <source>
        <strain evidence="3">OG2-2</strain>
    </source>
</reference>
<dbReference type="AlphaFoldDB" id="A0A2A8D6T8"/>
<proteinExistence type="predicted"/>
<organism evidence="3 4">
    <name type="scientific">Rothia dentocariosa</name>
    <dbReference type="NCBI Taxonomy" id="2047"/>
    <lineage>
        <taxon>Bacteria</taxon>
        <taxon>Bacillati</taxon>
        <taxon>Actinomycetota</taxon>
        <taxon>Actinomycetes</taxon>
        <taxon>Micrococcales</taxon>
        <taxon>Micrococcaceae</taxon>
        <taxon>Rothia</taxon>
    </lineage>
</organism>
<dbReference type="Pfam" id="PF24254">
    <property type="entry name" value="DUF7455"/>
    <property type="match status" value="1"/>
</dbReference>
<sequence>MNAHATLESVDSRTLNSHDRCDVCGSQAYIRAVLPSGGELFFCGHHGRAHKEKLKGLEGILLWDDQTSRL</sequence>
<evidence type="ECO:0000313" key="3">
    <source>
        <dbReference type="EMBL" id="PEN16584.1"/>
    </source>
</evidence>
<dbReference type="RefSeq" id="WP_004004462.1">
    <property type="nucleotide sequence ID" value="NZ_CAUREM010000002.1"/>
</dbReference>
<comment type="caution">
    <text evidence="3">The sequence shown here is derived from an EMBL/GenBank/DDBJ whole genome shotgun (WGS) entry which is preliminary data.</text>
</comment>
<protein>
    <recommendedName>
        <fullName evidence="1">DUF7455 domain-containing protein</fullName>
    </recommendedName>
</protein>
<keyword evidence="4" id="KW-1185">Reference proteome</keyword>
<gene>
    <name evidence="3" type="ORF">CRM92_00635</name>
    <name evidence="2" type="ORF">HXO56_04450</name>
</gene>
<dbReference type="InterPro" id="IPR055878">
    <property type="entry name" value="DUF7455"/>
</dbReference>
<dbReference type="EMBL" id="JABZXJ010000013">
    <property type="protein sequence ID" value="MBF1649342.1"/>
    <property type="molecule type" value="Genomic_DNA"/>
</dbReference>
<name>A0A2A8D6T8_9MICC</name>
<dbReference type="Proteomes" id="UP000219947">
    <property type="component" value="Unassembled WGS sequence"/>
</dbReference>
<evidence type="ECO:0000313" key="2">
    <source>
        <dbReference type="EMBL" id="MBF1649342.1"/>
    </source>
</evidence>
<feature type="domain" description="DUF7455" evidence="1">
    <location>
        <begin position="15"/>
        <end position="69"/>
    </location>
</feature>
<dbReference type="EMBL" id="PDEV01000001">
    <property type="protein sequence ID" value="PEN16584.1"/>
    <property type="molecule type" value="Genomic_DNA"/>
</dbReference>
<dbReference type="Proteomes" id="UP000769484">
    <property type="component" value="Unassembled WGS sequence"/>
</dbReference>
<reference evidence="2" key="2">
    <citation type="submission" date="2020-04" db="EMBL/GenBank/DDBJ databases">
        <title>Deep metagenomics examines the oral microbiome during advanced dental caries in children, revealing novel taxa and co-occurrences with host molecules.</title>
        <authorList>
            <person name="Baker J.L."/>
            <person name="Morton J.T."/>
            <person name="Dinis M."/>
            <person name="Alvarez R."/>
            <person name="Tran N.C."/>
            <person name="Knight R."/>
            <person name="Edlund A."/>
        </authorList>
    </citation>
    <scope>NUCLEOTIDE SEQUENCE</scope>
    <source>
        <strain evidence="2">JCVI_47_bin.4</strain>
    </source>
</reference>